<organism evidence="1 2">
    <name type="scientific">Dermatophagoides farinae</name>
    <name type="common">American house dust mite</name>
    <dbReference type="NCBI Taxonomy" id="6954"/>
    <lineage>
        <taxon>Eukaryota</taxon>
        <taxon>Metazoa</taxon>
        <taxon>Ecdysozoa</taxon>
        <taxon>Arthropoda</taxon>
        <taxon>Chelicerata</taxon>
        <taxon>Arachnida</taxon>
        <taxon>Acari</taxon>
        <taxon>Acariformes</taxon>
        <taxon>Sarcoptiformes</taxon>
        <taxon>Astigmata</taxon>
        <taxon>Psoroptidia</taxon>
        <taxon>Analgoidea</taxon>
        <taxon>Pyroglyphidae</taxon>
        <taxon>Dermatophagoidinae</taxon>
        <taxon>Dermatophagoides</taxon>
    </lineage>
</organism>
<comment type="caution">
    <text evidence="1">The sequence shown here is derived from an EMBL/GenBank/DDBJ whole genome shotgun (WGS) entry which is preliminary data.</text>
</comment>
<evidence type="ECO:0000313" key="1">
    <source>
        <dbReference type="EMBL" id="KAH9528949.1"/>
    </source>
</evidence>
<dbReference type="EMBL" id="ASGP02000001">
    <property type="protein sequence ID" value="KAH9528949.1"/>
    <property type="molecule type" value="Genomic_DNA"/>
</dbReference>
<reference evidence="1" key="1">
    <citation type="submission" date="2013-05" db="EMBL/GenBank/DDBJ databases">
        <authorList>
            <person name="Yim A.K.Y."/>
            <person name="Chan T.F."/>
            <person name="Ji K.M."/>
            <person name="Liu X.Y."/>
            <person name="Zhou J.W."/>
            <person name="Li R.Q."/>
            <person name="Yang K.Y."/>
            <person name="Li J."/>
            <person name="Li M."/>
            <person name="Law P.T.W."/>
            <person name="Wu Y.L."/>
            <person name="Cai Z.L."/>
            <person name="Qin H."/>
            <person name="Bao Y."/>
            <person name="Leung R.K.K."/>
            <person name="Ng P.K.S."/>
            <person name="Zou J."/>
            <person name="Zhong X.J."/>
            <person name="Ran P.X."/>
            <person name="Zhong N.S."/>
            <person name="Liu Z.G."/>
            <person name="Tsui S.K.W."/>
        </authorList>
    </citation>
    <scope>NUCLEOTIDE SEQUENCE</scope>
    <source>
        <strain evidence="1">Derf</strain>
        <tissue evidence="1">Whole organism</tissue>
    </source>
</reference>
<sequence>MIMRTPILGCYNGNYCDDDDAPKKVTQYNLHIMFDAIVIGRSISNLDHTVKIAMVDDRFVKL</sequence>
<keyword evidence="2" id="KW-1185">Reference proteome</keyword>
<accession>A0A922ICG7</accession>
<dbReference type="Proteomes" id="UP000790347">
    <property type="component" value="Unassembled WGS sequence"/>
</dbReference>
<reference evidence="1" key="2">
    <citation type="journal article" date="2022" name="Res Sq">
        <title>Comparative Genomics Reveals Insights into the Divergent Evolution of Astigmatic Mites and Household Pest Adaptations.</title>
        <authorList>
            <person name="Xiong Q."/>
            <person name="Wan A.T.-Y."/>
            <person name="Liu X.-Y."/>
            <person name="Fung C.S.-H."/>
            <person name="Xiao X."/>
            <person name="Malainual N."/>
            <person name="Hou J."/>
            <person name="Wang L."/>
            <person name="Wang M."/>
            <person name="Yang K."/>
            <person name="Cui Y."/>
            <person name="Leung E."/>
            <person name="Nong W."/>
            <person name="Shin S.-K."/>
            <person name="Au S."/>
            <person name="Jeong K.Y."/>
            <person name="Chew F.T."/>
            <person name="Hui J."/>
            <person name="Leung T.F."/>
            <person name="Tungtrongchitr A."/>
            <person name="Zhong N."/>
            <person name="Liu Z."/>
            <person name="Tsui S."/>
        </authorList>
    </citation>
    <scope>NUCLEOTIDE SEQUENCE</scope>
    <source>
        <strain evidence="1">Derf</strain>
        <tissue evidence="1">Whole organism</tissue>
    </source>
</reference>
<protein>
    <submittedName>
        <fullName evidence="1">Uncharacterized protein</fullName>
    </submittedName>
</protein>
<proteinExistence type="predicted"/>
<gene>
    <name evidence="1" type="ORF">DERF_002859</name>
</gene>
<evidence type="ECO:0000313" key="2">
    <source>
        <dbReference type="Proteomes" id="UP000790347"/>
    </source>
</evidence>
<name>A0A922ICG7_DERFA</name>
<dbReference type="AlphaFoldDB" id="A0A922ICG7"/>